<feature type="domain" description="SRCR" evidence="3">
    <location>
        <begin position="17"/>
        <end position="60"/>
    </location>
</feature>
<dbReference type="Proteomes" id="UP001217089">
    <property type="component" value="Unassembled WGS sequence"/>
</dbReference>
<dbReference type="InterPro" id="IPR001190">
    <property type="entry name" value="SRCR"/>
</dbReference>
<comment type="caution">
    <text evidence="2">Lacks conserved residue(s) required for the propagation of feature annotation.</text>
</comment>
<gene>
    <name evidence="4" type="ORF">KUTeg_015003</name>
</gene>
<evidence type="ECO:0000256" key="1">
    <source>
        <dbReference type="ARBA" id="ARBA00023157"/>
    </source>
</evidence>
<name>A0ABQ9ENV6_TEGGR</name>
<evidence type="ECO:0000313" key="4">
    <source>
        <dbReference type="EMBL" id="KAJ8306919.1"/>
    </source>
</evidence>
<evidence type="ECO:0000313" key="5">
    <source>
        <dbReference type="Proteomes" id="UP001217089"/>
    </source>
</evidence>
<protein>
    <recommendedName>
        <fullName evidence="3">SRCR domain-containing protein</fullName>
    </recommendedName>
</protein>
<reference evidence="4 5" key="1">
    <citation type="submission" date="2022-12" db="EMBL/GenBank/DDBJ databases">
        <title>Chromosome-level genome of Tegillarca granosa.</title>
        <authorList>
            <person name="Kim J."/>
        </authorList>
    </citation>
    <scope>NUCLEOTIDE SEQUENCE [LARGE SCALE GENOMIC DNA]</scope>
    <source>
        <strain evidence="4">Teg-2019</strain>
        <tissue evidence="4">Adductor muscle</tissue>
    </source>
</reference>
<dbReference type="PANTHER" id="PTHR48071">
    <property type="entry name" value="SRCR DOMAIN-CONTAINING PROTEIN"/>
    <property type="match status" value="1"/>
</dbReference>
<dbReference type="PROSITE" id="PS50287">
    <property type="entry name" value="SRCR_2"/>
    <property type="match status" value="1"/>
</dbReference>
<dbReference type="EMBL" id="JARBDR010000793">
    <property type="protein sequence ID" value="KAJ8306919.1"/>
    <property type="molecule type" value="Genomic_DNA"/>
</dbReference>
<evidence type="ECO:0000259" key="3">
    <source>
        <dbReference type="PROSITE" id="PS50287"/>
    </source>
</evidence>
<dbReference type="SMART" id="SM00202">
    <property type="entry name" value="SR"/>
    <property type="match status" value="1"/>
</dbReference>
<accession>A0ABQ9ENV6</accession>
<comment type="caution">
    <text evidence="4">The sequence shown here is derived from an EMBL/GenBank/DDBJ whole genome shotgun (WGS) entry which is preliminary data.</text>
</comment>
<proteinExistence type="predicted"/>
<organism evidence="4 5">
    <name type="scientific">Tegillarca granosa</name>
    <name type="common">Malaysian cockle</name>
    <name type="synonym">Anadara granosa</name>
    <dbReference type="NCBI Taxonomy" id="220873"/>
    <lineage>
        <taxon>Eukaryota</taxon>
        <taxon>Metazoa</taxon>
        <taxon>Spiralia</taxon>
        <taxon>Lophotrochozoa</taxon>
        <taxon>Mollusca</taxon>
        <taxon>Bivalvia</taxon>
        <taxon>Autobranchia</taxon>
        <taxon>Pteriomorphia</taxon>
        <taxon>Arcoida</taxon>
        <taxon>Arcoidea</taxon>
        <taxon>Arcidae</taxon>
        <taxon>Tegillarca</taxon>
    </lineage>
</organism>
<dbReference type="Pfam" id="PF00530">
    <property type="entry name" value="SRCR"/>
    <property type="match status" value="1"/>
</dbReference>
<dbReference type="PROSITE" id="PS00420">
    <property type="entry name" value="SRCR_1"/>
    <property type="match status" value="1"/>
</dbReference>
<keyword evidence="1" id="KW-1015">Disulfide bond</keyword>
<keyword evidence="5" id="KW-1185">Reference proteome</keyword>
<evidence type="ECO:0000256" key="2">
    <source>
        <dbReference type="PROSITE-ProRule" id="PRU00196"/>
    </source>
</evidence>
<sequence length="82" mass="9179">MINNFANIKFFLGGVEVGLVGGNSSFEGRVEIKANGTWGTLCDSSWSFYDAKVICSMIGFRYQYLLITTLQKITLKHLLTHL</sequence>
<dbReference type="PRINTS" id="PR00258">
    <property type="entry name" value="SPERACTRCPTR"/>
</dbReference>
<dbReference type="PANTHER" id="PTHR48071:SF18">
    <property type="entry name" value="DELETED IN MALIGNANT BRAIN TUMORS 1 PROTEIN-RELATED"/>
    <property type="match status" value="1"/>
</dbReference>
<dbReference type="Gene3D" id="3.10.250.10">
    <property type="entry name" value="SRCR-like domain"/>
    <property type="match status" value="1"/>
</dbReference>
<dbReference type="SUPFAM" id="SSF56487">
    <property type="entry name" value="SRCR-like"/>
    <property type="match status" value="1"/>
</dbReference>
<dbReference type="InterPro" id="IPR036772">
    <property type="entry name" value="SRCR-like_dom_sf"/>
</dbReference>